<dbReference type="Pfam" id="PF23296">
    <property type="entry name" value="DUF7079"/>
    <property type="match status" value="1"/>
</dbReference>
<name>A0A1B2LWZ1_9GAMM</name>
<evidence type="ECO:0000313" key="2">
    <source>
        <dbReference type="EMBL" id="AOA57456.1"/>
    </source>
</evidence>
<dbReference type="STRING" id="1789224.BFG52_03205"/>
<proteinExistence type="predicted"/>
<dbReference type="EMBL" id="CP016895">
    <property type="protein sequence ID" value="AOA57456.1"/>
    <property type="molecule type" value="Genomic_DNA"/>
</dbReference>
<protein>
    <recommendedName>
        <fullName evidence="1">DUF7079 domain-containing protein</fullName>
    </recommendedName>
</protein>
<dbReference type="Proteomes" id="UP000093391">
    <property type="component" value="Chromosome"/>
</dbReference>
<reference evidence="2 3" key="1">
    <citation type="submission" date="2016-08" db="EMBL/GenBank/DDBJ databases">
        <authorList>
            <person name="Seilhamer J.J."/>
        </authorList>
    </citation>
    <scope>NUCLEOTIDE SEQUENCE [LARGE SCALE GENOMIC DNA]</scope>
    <source>
        <strain evidence="2 3">BRTC-1</strain>
    </source>
</reference>
<evidence type="ECO:0000313" key="3">
    <source>
        <dbReference type="Proteomes" id="UP000093391"/>
    </source>
</evidence>
<dbReference type="KEGG" id="ala:BFG52_03205"/>
<keyword evidence="3" id="KW-1185">Reference proteome</keyword>
<dbReference type="AlphaFoldDB" id="A0A1B2LWZ1"/>
<feature type="domain" description="DUF7079" evidence="1">
    <location>
        <begin position="9"/>
        <end position="77"/>
    </location>
</feature>
<dbReference type="InterPro" id="IPR055507">
    <property type="entry name" value="DUF7079"/>
</dbReference>
<organism evidence="2 3">
    <name type="scientific">Acinetobacter larvae</name>
    <dbReference type="NCBI Taxonomy" id="1789224"/>
    <lineage>
        <taxon>Bacteria</taxon>
        <taxon>Pseudomonadati</taxon>
        <taxon>Pseudomonadota</taxon>
        <taxon>Gammaproteobacteria</taxon>
        <taxon>Moraxellales</taxon>
        <taxon>Moraxellaceae</taxon>
        <taxon>Acinetobacter</taxon>
    </lineage>
</organism>
<sequence length="82" mass="9715">MLFKFPGPLLFYNVAPVCSINLEQTIPIIWAGFSKDELIREIGARGIRSIHQITWQRKLAAKLYKFKYRKDWELLKSFLNDK</sequence>
<evidence type="ECO:0000259" key="1">
    <source>
        <dbReference type="Pfam" id="PF23296"/>
    </source>
</evidence>
<gene>
    <name evidence="2" type="ORF">BFG52_03205</name>
</gene>
<accession>A0A1B2LWZ1</accession>